<protein>
    <recommendedName>
        <fullName evidence="3 9">Cytochrome c oxidase assembly protein COX20, mitochondrial</fullName>
    </recommendedName>
</protein>
<feature type="region of interest" description="Disordered" evidence="10">
    <location>
        <begin position="141"/>
        <end position="172"/>
    </location>
</feature>
<dbReference type="PANTHER" id="PTHR31586">
    <property type="entry name" value="CYTOCHROME C OXIDASE PROTEIN 20"/>
    <property type="match status" value="1"/>
</dbReference>
<keyword evidence="6" id="KW-1133">Transmembrane helix</keyword>
<evidence type="ECO:0000256" key="9">
    <source>
        <dbReference type="PIRNR" id="PIRNR007871"/>
    </source>
</evidence>
<dbReference type="InterPro" id="IPR022533">
    <property type="entry name" value="Cox20"/>
</dbReference>
<comment type="similarity">
    <text evidence="2 9">Belongs to the COX20 family.</text>
</comment>
<comment type="subcellular location">
    <subcellularLocation>
        <location evidence="1 9">Mitochondrion inner membrane</location>
    </subcellularLocation>
</comment>
<name>A0ABR4NU87_9SACH</name>
<evidence type="ECO:0000256" key="2">
    <source>
        <dbReference type="ARBA" id="ARBA00009575"/>
    </source>
</evidence>
<sequence>MWPFGKEPEKKEEEVPSNYTPGQKILLEDTRPKFQSDISKGSKDLSLKDAWQKITWEDFTLERLTSIPCFRDAGMVGFSSMFVSGSVILLYHKNITRALNWAMGGLMLGSIVGWEQCRMKRKRSFQVAQMAMETVAKKEKPMKHKVEHDPKLLDQWEGRSGTKPSNNSNDKPWYKFW</sequence>
<keyword evidence="7 9" id="KW-0496">Mitochondrion</keyword>
<evidence type="ECO:0000313" key="11">
    <source>
        <dbReference type="EMBL" id="KAL3232272.1"/>
    </source>
</evidence>
<keyword evidence="5 9" id="KW-0999">Mitochondrion inner membrane</keyword>
<comment type="caution">
    <text evidence="11">The sequence shown here is derived from an EMBL/GenBank/DDBJ whole genome shotgun (WGS) entry which is preliminary data.</text>
</comment>
<dbReference type="EMBL" id="JBEVYD010000005">
    <property type="protein sequence ID" value="KAL3232272.1"/>
    <property type="molecule type" value="Genomic_DNA"/>
</dbReference>
<dbReference type="PANTHER" id="PTHR31586:SF1">
    <property type="entry name" value="CYTOCHROME C OXIDASE ASSEMBLY PROTEIN COX20, MITOCHONDRIAL"/>
    <property type="match status" value="1"/>
</dbReference>
<dbReference type="Proteomes" id="UP001623330">
    <property type="component" value="Unassembled WGS sequence"/>
</dbReference>
<feature type="compositionally biased region" description="Basic and acidic residues" evidence="10">
    <location>
        <begin position="1"/>
        <end position="14"/>
    </location>
</feature>
<evidence type="ECO:0000256" key="3">
    <source>
        <dbReference type="ARBA" id="ARBA00017689"/>
    </source>
</evidence>
<keyword evidence="12" id="KW-1185">Reference proteome</keyword>
<comment type="function">
    <text evidence="9">Involved in the assembly of the cytochrome c oxidase complex.</text>
</comment>
<feature type="compositionally biased region" description="Basic and acidic residues" evidence="10">
    <location>
        <begin position="141"/>
        <end position="157"/>
    </location>
</feature>
<dbReference type="PIRSF" id="PIRSF007871">
    <property type="entry name" value="Cox20"/>
    <property type="match status" value="1"/>
</dbReference>
<gene>
    <name evidence="11" type="ORF">RNJ44_04188</name>
</gene>
<evidence type="ECO:0000313" key="12">
    <source>
        <dbReference type="Proteomes" id="UP001623330"/>
    </source>
</evidence>
<feature type="region of interest" description="Disordered" evidence="10">
    <location>
        <begin position="1"/>
        <end position="22"/>
    </location>
</feature>
<accession>A0ABR4NU87</accession>
<evidence type="ECO:0000256" key="7">
    <source>
        <dbReference type="ARBA" id="ARBA00023128"/>
    </source>
</evidence>
<keyword evidence="8 9" id="KW-0472">Membrane</keyword>
<organism evidence="11 12">
    <name type="scientific">Nakaseomyces bracarensis</name>
    <dbReference type="NCBI Taxonomy" id="273131"/>
    <lineage>
        <taxon>Eukaryota</taxon>
        <taxon>Fungi</taxon>
        <taxon>Dikarya</taxon>
        <taxon>Ascomycota</taxon>
        <taxon>Saccharomycotina</taxon>
        <taxon>Saccharomycetes</taxon>
        <taxon>Saccharomycetales</taxon>
        <taxon>Saccharomycetaceae</taxon>
        <taxon>Nakaseomyces</taxon>
    </lineage>
</organism>
<evidence type="ECO:0000256" key="6">
    <source>
        <dbReference type="ARBA" id="ARBA00022989"/>
    </source>
</evidence>
<evidence type="ECO:0000256" key="5">
    <source>
        <dbReference type="ARBA" id="ARBA00022792"/>
    </source>
</evidence>
<dbReference type="Pfam" id="PF12597">
    <property type="entry name" value="Cox20"/>
    <property type="match status" value="1"/>
</dbReference>
<evidence type="ECO:0000256" key="1">
    <source>
        <dbReference type="ARBA" id="ARBA00004273"/>
    </source>
</evidence>
<reference evidence="11 12" key="1">
    <citation type="submission" date="2024-05" db="EMBL/GenBank/DDBJ databases">
        <title>Long read based assembly of the Candida bracarensis genome reveals expanded adhesin content.</title>
        <authorList>
            <person name="Marcet-Houben M."/>
            <person name="Ksiezopolska E."/>
            <person name="Gabaldon T."/>
        </authorList>
    </citation>
    <scope>NUCLEOTIDE SEQUENCE [LARGE SCALE GENOMIC DNA]</scope>
    <source>
        <strain evidence="11 12">CBM6</strain>
    </source>
</reference>
<evidence type="ECO:0000256" key="8">
    <source>
        <dbReference type="ARBA" id="ARBA00023136"/>
    </source>
</evidence>
<evidence type="ECO:0000256" key="4">
    <source>
        <dbReference type="ARBA" id="ARBA00022692"/>
    </source>
</evidence>
<proteinExistence type="inferred from homology"/>
<evidence type="ECO:0000256" key="10">
    <source>
        <dbReference type="SAM" id="MobiDB-lite"/>
    </source>
</evidence>
<keyword evidence="4" id="KW-0812">Transmembrane</keyword>